<dbReference type="PANTHER" id="PTHR21310:SF41">
    <property type="entry name" value="3'-PHOSPHOTRANSFERASE, PUTATIVE-RELATED"/>
    <property type="match status" value="1"/>
</dbReference>
<evidence type="ECO:0000256" key="9">
    <source>
        <dbReference type="PIRSR" id="PIRSR000706-2"/>
    </source>
</evidence>
<dbReference type="GO" id="GO:0046872">
    <property type="term" value="F:metal ion binding"/>
    <property type="evidence" value="ECO:0007669"/>
    <property type="project" value="UniProtKB-KW"/>
</dbReference>
<keyword evidence="4 7" id="KW-0418">Kinase</keyword>
<evidence type="ECO:0000256" key="8">
    <source>
        <dbReference type="PIRSR" id="PIRSR000706-1"/>
    </source>
</evidence>
<evidence type="ECO:0000256" key="7">
    <source>
        <dbReference type="PIRNR" id="PIRNR000706"/>
    </source>
</evidence>
<evidence type="ECO:0000256" key="6">
    <source>
        <dbReference type="ARBA" id="ARBA00023251"/>
    </source>
</evidence>
<dbReference type="GO" id="GO:0016301">
    <property type="term" value="F:kinase activity"/>
    <property type="evidence" value="ECO:0007669"/>
    <property type="project" value="UniProtKB-KW"/>
</dbReference>
<dbReference type="Gene3D" id="3.30.200.20">
    <property type="entry name" value="Phosphorylase Kinase, domain 1"/>
    <property type="match status" value="1"/>
</dbReference>
<proteinExistence type="inferred from homology"/>
<dbReference type="OrthoDB" id="3806873at2"/>
<dbReference type="SUPFAM" id="SSF56112">
    <property type="entry name" value="Protein kinase-like (PK-like)"/>
    <property type="match status" value="1"/>
</dbReference>
<dbReference type="InterPro" id="IPR011009">
    <property type="entry name" value="Kinase-like_dom_sf"/>
</dbReference>
<dbReference type="GO" id="GO:0016773">
    <property type="term" value="F:phosphotransferase activity, alcohol group as acceptor"/>
    <property type="evidence" value="ECO:0007669"/>
    <property type="project" value="InterPro"/>
</dbReference>
<keyword evidence="3 7" id="KW-0547">Nucleotide-binding</keyword>
<dbReference type="KEGG" id="msao:MYCSP_11055"/>
<dbReference type="Pfam" id="PF01636">
    <property type="entry name" value="APH"/>
    <property type="match status" value="1"/>
</dbReference>
<evidence type="ECO:0000313" key="11">
    <source>
        <dbReference type="EMBL" id="ORB60930.1"/>
    </source>
</evidence>
<dbReference type="PIRSF" id="PIRSF000706">
    <property type="entry name" value="Kanamycin_kin"/>
    <property type="match status" value="1"/>
</dbReference>
<comment type="caution">
    <text evidence="11">The sequence shown here is derived from an EMBL/GenBank/DDBJ whole genome shotgun (WGS) entry which is preliminary data.</text>
</comment>
<dbReference type="Proteomes" id="UP000192434">
    <property type="component" value="Unassembled WGS sequence"/>
</dbReference>
<accession>A0A1S4VDD9</accession>
<dbReference type="GO" id="GO:0046677">
    <property type="term" value="P:response to antibiotic"/>
    <property type="evidence" value="ECO:0007669"/>
    <property type="project" value="UniProtKB-KW"/>
</dbReference>
<name>A0A1S4VDD9_9MYCO</name>
<comment type="similarity">
    <text evidence="1 7">Belongs to the aminoglycoside phosphotransferase family.</text>
</comment>
<organism evidence="11 12">
    <name type="scientific">Mycobacteroides saopaulense</name>
    <dbReference type="NCBI Taxonomy" id="1578165"/>
    <lineage>
        <taxon>Bacteria</taxon>
        <taxon>Bacillati</taxon>
        <taxon>Actinomycetota</taxon>
        <taxon>Actinomycetes</taxon>
        <taxon>Mycobacteriales</taxon>
        <taxon>Mycobacteriaceae</taxon>
        <taxon>Mycobacteroides</taxon>
    </lineage>
</organism>
<evidence type="ECO:0000313" key="12">
    <source>
        <dbReference type="Proteomes" id="UP000192434"/>
    </source>
</evidence>
<evidence type="ECO:0000256" key="3">
    <source>
        <dbReference type="ARBA" id="ARBA00022741"/>
    </source>
</evidence>
<feature type="active site" description="Proton acceptor" evidence="8">
    <location>
        <position position="173"/>
    </location>
</feature>
<dbReference type="CDD" id="cd05150">
    <property type="entry name" value="APH"/>
    <property type="match status" value="1"/>
</dbReference>
<evidence type="ECO:0000259" key="10">
    <source>
        <dbReference type="Pfam" id="PF01636"/>
    </source>
</evidence>
<dbReference type="RefSeq" id="WP_083013318.1">
    <property type="nucleotide sequence ID" value="NZ_CP010271.1"/>
</dbReference>
<dbReference type="EMBL" id="MVII01000001">
    <property type="protein sequence ID" value="ORB60930.1"/>
    <property type="molecule type" value="Genomic_DNA"/>
</dbReference>
<dbReference type="InterPro" id="IPR002575">
    <property type="entry name" value="Aminoglycoside_PTrfase"/>
</dbReference>
<keyword evidence="2 7" id="KW-0808">Transferase</keyword>
<gene>
    <name evidence="11" type="ORF">BST43_01570</name>
</gene>
<keyword evidence="9" id="KW-0479">Metal-binding</keyword>
<keyword evidence="6 7" id="KW-0046">Antibiotic resistance</keyword>
<evidence type="ECO:0000256" key="2">
    <source>
        <dbReference type="ARBA" id="ARBA00022679"/>
    </source>
</evidence>
<dbReference type="InterPro" id="IPR024165">
    <property type="entry name" value="Kan/Strep_kinase"/>
</dbReference>
<feature type="binding site" evidence="9">
    <location>
        <position position="178"/>
    </location>
    <ligand>
        <name>Mg(2+)</name>
        <dbReference type="ChEBI" id="CHEBI:18420"/>
    </ligand>
</feature>
<dbReference type="Gene3D" id="3.90.1200.10">
    <property type="match status" value="1"/>
</dbReference>
<dbReference type="AlphaFoldDB" id="A0A1S4VDD9"/>
<dbReference type="PANTHER" id="PTHR21310">
    <property type="entry name" value="AMINOGLYCOSIDE PHOSPHOTRANSFERASE-RELATED-RELATED"/>
    <property type="match status" value="1"/>
</dbReference>
<sequence length="254" mass="27750">MDGRLIDLSAWEPVTTGESGASVYLSPDRSRYAKTGSADLEAERDRIEWLSGQHIPGPTVLEWSSGPVLITSAVEGTPADRLPADDLDKAWPAIADAVRRLHSLPTTGCPFTRDLATTLALARDVVARGAVNPDFLPDEDRGRPVTELLSRISRQFSERLAQETGDLVVCHGDLCLPNIVIAPDYSVTGFIDLGRLGLADRHADLALLFANSRETWPEDTHAAAAHARFQDIYGTPADPVRLEFYLRLDPLTWG</sequence>
<keyword evidence="9" id="KW-0460">Magnesium</keyword>
<evidence type="ECO:0000256" key="1">
    <source>
        <dbReference type="ARBA" id="ARBA00006219"/>
    </source>
</evidence>
<protein>
    <submittedName>
        <fullName evidence="11">APH(3'') family aminoglycoside O-phosphotransferase</fullName>
    </submittedName>
</protein>
<dbReference type="NCBIfam" id="NF032896">
    <property type="entry name" value="APH_3pp"/>
    <property type="match status" value="1"/>
</dbReference>
<evidence type="ECO:0000256" key="4">
    <source>
        <dbReference type="ARBA" id="ARBA00022777"/>
    </source>
</evidence>
<evidence type="ECO:0000256" key="5">
    <source>
        <dbReference type="ARBA" id="ARBA00022840"/>
    </source>
</evidence>
<dbReference type="InterPro" id="IPR051678">
    <property type="entry name" value="AGP_Transferase"/>
</dbReference>
<reference evidence="11 12" key="1">
    <citation type="submission" date="2016-12" db="EMBL/GenBank/DDBJ databases">
        <title>The new phylogeny of genus Mycobacterium.</title>
        <authorList>
            <person name="Tortoli E."/>
            <person name="Trovato A."/>
            <person name="Cirillo D.M."/>
        </authorList>
    </citation>
    <scope>NUCLEOTIDE SEQUENCE [LARGE SCALE GENOMIC DNA]</scope>
    <source>
        <strain evidence="11 12">CCUG 66554</strain>
    </source>
</reference>
<dbReference type="GO" id="GO:0005524">
    <property type="term" value="F:ATP binding"/>
    <property type="evidence" value="ECO:0007669"/>
    <property type="project" value="UniProtKB-KW"/>
</dbReference>
<feature type="binding site" evidence="9">
    <location>
        <position position="192"/>
    </location>
    <ligand>
        <name>Mg(2+)</name>
        <dbReference type="ChEBI" id="CHEBI:18420"/>
    </ligand>
</feature>
<feature type="domain" description="Aminoglycoside phosphotransferase" evidence="10">
    <location>
        <begin position="37"/>
        <end position="229"/>
    </location>
</feature>
<dbReference type="STRING" id="1578165.BKG68_18630"/>
<keyword evidence="5 7" id="KW-0067">ATP-binding</keyword>